<keyword evidence="1" id="KW-0812">Transmembrane</keyword>
<evidence type="ECO:0000256" key="1">
    <source>
        <dbReference type="SAM" id="Phobius"/>
    </source>
</evidence>
<proteinExistence type="predicted"/>
<dbReference type="Proteomes" id="UP000326198">
    <property type="component" value="Unassembled WGS sequence"/>
</dbReference>
<evidence type="ECO:0000313" key="3">
    <source>
        <dbReference type="Proteomes" id="UP000326198"/>
    </source>
</evidence>
<keyword evidence="1" id="KW-0472">Membrane</keyword>
<feature type="transmembrane region" description="Helical" evidence="1">
    <location>
        <begin position="6"/>
        <end position="26"/>
    </location>
</feature>
<evidence type="ECO:0000313" key="2">
    <source>
        <dbReference type="EMBL" id="KAE8376204.1"/>
    </source>
</evidence>
<name>A0A5N7B2A6_9EURO</name>
<dbReference type="EMBL" id="ML736245">
    <property type="protein sequence ID" value="KAE8376204.1"/>
    <property type="molecule type" value="Genomic_DNA"/>
</dbReference>
<keyword evidence="3" id="KW-1185">Reference proteome</keyword>
<keyword evidence="1" id="KW-1133">Transmembrane helix</keyword>
<reference evidence="2 3" key="1">
    <citation type="submission" date="2019-04" db="EMBL/GenBank/DDBJ databases">
        <title>Friends and foes A comparative genomics studyof 23 Aspergillus species from section Flavi.</title>
        <authorList>
            <consortium name="DOE Joint Genome Institute"/>
            <person name="Kjaerbolling I."/>
            <person name="Vesth T."/>
            <person name="Frisvad J.C."/>
            <person name="Nybo J.L."/>
            <person name="Theobald S."/>
            <person name="Kildgaard S."/>
            <person name="Isbrandt T."/>
            <person name="Kuo A."/>
            <person name="Sato A."/>
            <person name="Lyhne E.K."/>
            <person name="Kogle M.E."/>
            <person name="Wiebenga A."/>
            <person name="Kun R.S."/>
            <person name="Lubbers R.J."/>
            <person name="Makela M.R."/>
            <person name="Barry K."/>
            <person name="Chovatia M."/>
            <person name="Clum A."/>
            <person name="Daum C."/>
            <person name="Haridas S."/>
            <person name="He G."/>
            <person name="LaButti K."/>
            <person name="Lipzen A."/>
            <person name="Mondo S."/>
            <person name="Riley R."/>
            <person name="Salamov A."/>
            <person name="Simmons B.A."/>
            <person name="Magnuson J.K."/>
            <person name="Henrissat B."/>
            <person name="Mortensen U.H."/>
            <person name="Larsen T.O."/>
            <person name="Devries R.P."/>
            <person name="Grigoriev I.V."/>
            <person name="Machida M."/>
            <person name="Baker S.E."/>
            <person name="Andersen M.R."/>
        </authorList>
    </citation>
    <scope>NUCLEOTIDE SEQUENCE [LARGE SCALE GENOMIC DNA]</scope>
    <source>
        <strain evidence="2 3">IBT 29228</strain>
    </source>
</reference>
<sequence length="108" mass="12396">MTWSTRPFGYLFRLILSGNIFPYWIIDGESKFRRISPDNSIDCFRRFTGQNPGTLCKPDKPDRFLPFLIGPTFLPCLPSFPLEALPTVIRHTSYFPSISYPTGYQALA</sequence>
<protein>
    <submittedName>
        <fullName evidence="2">Uncharacterized protein</fullName>
    </submittedName>
</protein>
<dbReference type="AlphaFoldDB" id="A0A5N7B2A6"/>
<gene>
    <name evidence="2" type="ORF">BDV26DRAFT_243443</name>
</gene>
<accession>A0A5N7B2A6</accession>
<organism evidence="2 3">
    <name type="scientific">Aspergillus bertholletiae</name>
    <dbReference type="NCBI Taxonomy" id="1226010"/>
    <lineage>
        <taxon>Eukaryota</taxon>
        <taxon>Fungi</taxon>
        <taxon>Dikarya</taxon>
        <taxon>Ascomycota</taxon>
        <taxon>Pezizomycotina</taxon>
        <taxon>Eurotiomycetes</taxon>
        <taxon>Eurotiomycetidae</taxon>
        <taxon>Eurotiales</taxon>
        <taxon>Aspergillaceae</taxon>
        <taxon>Aspergillus</taxon>
        <taxon>Aspergillus subgen. Circumdati</taxon>
    </lineage>
</organism>